<dbReference type="Pfam" id="PF00312">
    <property type="entry name" value="Ribosomal_S15"/>
    <property type="match status" value="1"/>
</dbReference>
<evidence type="ECO:0000256" key="4">
    <source>
        <dbReference type="ARBA" id="ARBA00022980"/>
    </source>
</evidence>
<comment type="similarity">
    <text evidence="2 9">Belongs to the universal ribosomal protein uS15 family.</text>
</comment>
<dbReference type="SMART" id="SM01387">
    <property type="entry name" value="Ribosomal_S15"/>
    <property type="match status" value="1"/>
</dbReference>
<dbReference type="GO" id="GO:0032543">
    <property type="term" value="P:mitochondrial translation"/>
    <property type="evidence" value="ECO:0007669"/>
    <property type="project" value="TreeGrafter"/>
</dbReference>
<dbReference type="GO" id="GO:0003735">
    <property type="term" value="F:structural constituent of ribosome"/>
    <property type="evidence" value="ECO:0007669"/>
    <property type="project" value="InterPro"/>
</dbReference>
<dbReference type="SUPFAM" id="SSF47060">
    <property type="entry name" value="S15/NS1 RNA-binding domain"/>
    <property type="match status" value="1"/>
</dbReference>
<name>A0A4Y7NIR6_9CRUS</name>
<evidence type="ECO:0000256" key="5">
    <source>
        <dbReference type="ARBA" id="ARBA00023128"/>
    </source>
</evidence>
<evidence type="ECO:0000256" key="9">
    <source>
        <dbReference type="RuleBase" id="RU003919"/>
    </source>
</evidence>
<gene>
    <name evidence="10" type="primary">EOG090X09BQ</name>
</gene>
<evidence type="ECO:0000256" key="8">
    <source>
        <dbReference type="ARBA" id="ARBA00035528"/>
    </source>
</evidence>
<keyword evidence="6 9" id="KW-0687">Ribonucleoprotein</keyword>
<dbReference type="GO" id="GO:0005763">
    <property type="term" value="C:mitochondrial small ribosomal subunit"/>
    <property type="evidence" value="ECO:0007669"/>
    <property type="project" value="TreeGrafter"/>
</dbReference>
<sequence length="264" mass="31015">MFRQIVKFRQLQTLDAVKSNVDSVSFQGRRSTVFRTYKAGINIEWNPPPALPCYHPDKSGDKSTLPELDKTRLTLQFSRAPKVDQILRDENIPDKVKKLSTLEYAPRSKQIQVLKDDTMSSVRRHLLDTASLEATIAALTISIRNQQGYLKDHRTNTNTRVSCKEDIERRKSLLKHLRKYDYKRFEWLLEKLDLVYHPLPNPIVPVTRKGSLMRLTTVYCDKIRNERLEAYKKELQAQKDNFLKEKAETEKWIEEEERKLGLRS</sequence>
<accession>A0A4Y7NIR6</accession>
<evidence type="ECO:0000256" key="1">
    <source>
        <dbReference type="ARBA" id="ARBA00004173"/>
    </source>
</evidence>
<keyword evidence="4 9" id="KW-0689">Ribosomal protein</keyword>
<dbReference type="GO" id="GO:0003723">
    <property type="term" value="F:RNA binding"/>
    <property type="evidence" value="ECO:0007669"/>
    <property type="project" value="TreeGrafter"/>
</dbReference>
<keyword evidence="3" id="KW-0809">Transit peptide</keyword>
<evidence type="ECO:0000256" key="7">
    <source>
        <dbReference type="ARBA" id="ARBA00035249"/>
    </source>
</evidence>
<dbReference type="InterPro" id="IPR009068">
    <property type="entry name" value="uS15_NS1_RNA-bd_sf"/>
</dbReference>
<dbReference type="PANTHER" id="PTHR46685:SF1">
    <property type="entry name" value="SMALL RIBOSOMAL SUBUNIT PROTEIN US15M"/>
    <property type="match status" value="1"/>
</dbReference>
<protein>
    <recommendedName>
        <fullName evidence="7">Small ribosomal subunit protein uS15m</fullName>
    </recommendedName>
    <alternativeName>
        <fullName evidence="8">28S ribosomal protein S15, mitochondrial</fullName>
    </alternativeName>
</protein>
<evidence type="ECO:0000256" key="6">
    <source>
        <dbReference type="ARBA" id="ARBA00023274"/>
    </source>
</evidence>
<evidence type="ECO:0000256" key="2">
    <source>
        <dbReference type="ARBA" id="ARBA00008434"/>
    </source>
</evidence>
<dbReference type="InterPro" id="IPR052137">
    <property type="entry name" value="uS15_ribosomal"/>
</dbReference>
<evidence type="ECO:0000313" key="10">
    <source>
        <dbReference type="EMBL" id="SVE93118.1"/>
    </source>
</evidence>
<dbReference type="PANTHER" id="PTHR46685">
    <property type="entry name" value="28S RIBOSOMAL PROTEIN S15, MITOCHONDRIAL"/>
    <property type="match status" value="1"/>
</dbReference>
<organism evidence="10">
    <name type="scientific">Moina brachiata</name>
    <dbReference type="NCBI Taxonomy" id="675436"/>
    <lineage>
        <taxon>Eukaryota</taxon>
        <taxon>Metazoa</taxon>
        <taxon>Ecdysozoa</taxon>
        <taxon>Arthropoda</taxon>
        <taxon>Crustacea</taxon>
        <taxon>Branchiopoda</taxon>
        <taxon>Diplostraca</taxon>
        <taxon>Cladocera</taxon>
        <taxon>Anomopoda</taxon>
        <taxon>Moinidae</taxon>
        <taxon>Moina</taxon>
    </lineage>
</organism>
<proteinExistence type="evidence at transcript level"/>
<dbReference type="InterPro" id="IPR000589">
    <property type="entry name" value="Ribosomal_uS15"/>
</dbReference>
<dbReference type="EMBL" id="LR023499">
    <property type="protein sequence ID" value="SVE93118.1"/>
    <property type="molecule type" value="mRNA"/>
</dbReference>
<reference evidence="10" key="1">
    <citation type="submission" date="2018-08" db="EMBL/GenBank/DDBJ databases">
        <authorList>
            <person name="Cornetti L."/>
        </authorList>
    </citation>
    <scope>NUCLEOTIDE SEQUENCE</scope>
    <source>
        <strain evidence="10">DE-FRO-2-1</strain>
    </source>
</reference>
<dbReference type="AlphaFoldDB" id="A0A4Y7NIR6"/>
<evidence type="ECO:0000256" key="3">
    <source>
        <dbReference type="ARBA" id="ARBA00022946"/>
    </source>
</evidence>
<comment type="subcellular location">
    <subcellularLocation>
        <location evidence="1">Mitochondrion</location>
    </subcellularLocation>
</comment>
<keyword evidence="5" id="KW-0496">Mitochondrion</keyword>
<dbReference type="Gene3D" id="1.10.287.10">
    <property type="entry name" value="S15/NS1, RNA-binding"/>
    <property type="match status" value="1"/>
</dbReference>